<dbReference type="OrthoDB" id="2690866at2759"/>
<feature type="coiled-coil region" evidence="1">
    <location>
        <begin position="376"/>
        <end position="421"/>
    </location>
</feature>
<sequence>MQRQRKRRAAEHLCRAGCGSTQHPVVKWGPDCHCRKKHKSLAASPVPQTPLPSSSERSSPSSSFHSSPGSASIPSPYIPTPYTVPYGYDNTLFDTPLASPSDLDIGGLESVLNAAAHTADSMHYSFTPPPQTLHSNIEYDYSTSFHHSALSMATPSEFNMDDFIHGTSPVQPFSPSDSPPHGTTLDVPVTTIPAEYCNYPDYEGLQQCEPIPQSQELNNEGGDQEIADEGDGEVEEGGEGEKGVEDEVSGADADAAVPKEATETQRKISKTKAKQIASIHRAGCASKRSLTKRYSEGSARLLTCAQKLNASTSPYLLLFVARPESINTTQGTVKAYVSPLLQSAYELQGGSAKHILKEVHRVANEHAHGGVSTNSARELNETVRALQERNEHLQQEMAAMRQAAAADAQRVEEQLAELRFASERRESAAAATVAALEPYDMYNGTAAPTLSLEEENDLDRTMASLGLINM</sequence>
<gene>
    <name evidence="4" type="ORF">BXZ70DRAFT_914257</name>
    <name evidence="3" type="ORF">BXZ70DRAFT_916873</name>
</gene>
<evidence type="ECO:0000313" key="3">
    <source>
        <dbReference type="EMBL" id="KAH8107224.1"/>
    </source>
</evidence>
<dbReference type="EMBL" id="JAEVFJ010000001">
    <property type="protein sequence ID" value="KAH8108112.1"/>
    <property type="molecule type" value="Genomic_DNA"/>
</dbReference>
<feature type="compositionally biased region" description="Acidic residues" evidence="2">
    <location>
        <begin position="222"/>
        <end position="238"/>
    </location>
</feature>
<reference evidence="3" key="1">
    <citation type="journal article" date="2021" name="New Phytol.">
        <title>Evolutionary innovations through gain and loss of genes in the ectomycorrhizal Boletales.</title>
        <authorList>
            <person name="Wu G."/>
            <person name="Miyauchi S."/>
            <person name="Morin E."/>
            <person name="Kuo A."/>
            <person name="Drula E."/>
            <person name="Varga T."/>
            <person name="Kohler A."/>
            <person name="Feng B."/>
            <person name="Cao Y."/>
            <person name="Lipzen A."/>
            <person name="Daum C."/>
            <person name="Hundley H."/>
            <person name="Pangilinan J."/>
            <person name="Johnson J."/>
            <person name="Barry K."/>
            <person name="LaButti K."/>
            <person name="Ng V."/>
            <person name="Ahrendt S."/>
            <person name="Min B."/>
            <person name="Choi I.G."/>
            <person name="Park H."/>
            <person name="Plett J.M."/>
            <person name="Magnuson J."/>
            <person name="Spatafora J.W."/>
            <person name="Nagy L.G."/>
            <person name="Henrissat B."/>
            <person name="Grigoriev I.V."/>
            <person name="Yang Z.L."/>
            <person name="Xu J."/>
            <person name="Martin F.M."/>
        </authorList>
    </citation>
    <scope>NUCLEOTIDE SEQUENCE</scope>
    <source>
        <strain evidence="3">KKN 215</strain>
    </source>
</reference>
<dbReference type="EMBL" id="JAEVFJ010000002">
    <property type="protein sequence ID" value="KAH8107224.1"/>
    <property type="molecule type" value="Genomic_DNA"/>
</dbReference>
<comment type="caution">
    <text evidence="3">The sequence shown here is derived from an EMBL/GenBank/DDBJ whole genome shotgun (WGS) entry which is preliminary data.</text>
</comment>
<keyword evidence="1" id="KW-0175">Coiled coil</keyword>
<accession>A0A8K0UZ42</accession>
<evidence type="ECO:0000313" key="4">
    <source>
        <dbReference type="EMBL" id="KAH8108112.1"/>
    </source>
</evidence>
<name>A0A8K0UZ42_9AGAR</name>
<dbReference type="AlphaFoldDB" id="A0A8K0UZ42"/>
<feature type="region of interest" description="Disordered" evidence="2">
    <location>
        <begin position="40"/>
        <end position="72"/>
    </location>
</feature>
<feature type="region of interest" description="Disordered" evidence="2">
    <location>
        <begin position="213"/>
        <end position="269"/>
    </location>
</feature>
<feature type="compositionally biased region" description="Low complexity" evidence="2">
    <location>
        <begin position="51"/>
        <end position="72"/>
    </location>
</feature>
<evidence type="ECO:0000256" key="1">
    <source>
        <dbReference type="SAM" id="Coils"/>
    </source>
</evidence>
<organism evidence="3 5">
    <name type="scientific">Cristinia sonorae</name>
    <dbReference type="NCBI Taxonomy" id="1940300"/>
    <lineage>
        <taxon>Eukaryota</taxon>
        <taxon>Fungi</taxon>
        <taxon>Dikarya</taxon>
        <taxon>Basidiomycota</taxon>
        <taxon>Agaricomycotina</taxon>
        <taxon>Agaricomycetes</taxon>
        <taxon>Agaricomycetidae</taxon>
        <taxon>Agaricales</taxon>
        <taxon>Pleurotineae</taxon>
        <taxon>Stephanosporaceae</taxon>
        <taxon>Cristinia</taxon>
    </lineage>
</organism>
<dbReference type="Proteomes" id="UP000813824">
    <property type="component" value="Unassembled WGS sequence"/>
</dbReference>
<protein>
    <submittedName>
        <fullName evidence="3">Uncharacterized protein</fullName>
    </submittedName>
</protein>
<keyword evidence="5" id="KW-1185">Reference proteome</keyword>
<evidence type="ECO:0000256" key="2">
    <source>
        <dbReference type="SAM" id="MobiDB-lite"/>
    </source>
</evidence>
<proteinExistence type="predicted"/>
<evidence type="ECO:0000313" key="5">
    <source>
        <dbReference type="Proteomes" id="UP000813824"/>
    </source>
</evidence>